<keyword evidence="4 7" id="KW-0472">Membrane</keyword>
<evidence type="ECO:0000256" key="6">
    <source>
        <dbReference type="ARBA" id="ARBA00023316"/>
    </source>
</evidence>
<dbReference type="Pfam" id="PF02618">
    <property type="entry name" value="YceG"/>
    <property type="match status" value="1"/>
</dbReference>
<dbReference type="NCBIfam" id="TIGR00247">
    <property type="entry name" value="endolytic transglycosylase MltG"/>
    <property type="match status" value="1"/>
</dbReference>
<name>A0A4R0JQ75_9ACTN</name>
<comment type="caution">
    <text evidence="9">The sequence shown here is derived from an EMBL/GenBank/DDBJ whole genome shotgun (WGS) entry which is preliminary data.</text>
</comment>
<comment type="catalytic activity">
    <reaction evidence="7">
        <text>a peptidoglycan chain = a peptidoglycan chain with N-acetyl-1,6-anhydromuramyl-[peptide] at the reducing end + a peptidoglycan chain with N-acetylglucosamine at the non-reducing end.</text>
        <dbReference type="EC" id="4.2.2.29"/>
    </reaction>
</comment>
<evidence type="ECO:0000313" key="10">
    <source>
        <dbReference type="Proteomes" id="UP000293342"/>
    </source>
</evidence>
<keyword evidence="3 7" id="KW-1133">Transmembrane helix</keyword>
<accession>A0A4R0JQ75</accession>
<evidence type="ECO:0000256" key="1">
    <source>
        <dbReference type="ARBA" id="ARBA00022475"/>
    </source>
</evidence>
<reference evidence="9 10" key="1">
    <citation type="submission" date="2019-02" db="EMBL/GenBank/DDBJ databases">
        <title>Kribbella capetownensis sp. nov. and Kribbella speibonae sp. nov., isolated from soil.</title>
        <authorList>
            <person name="Curtis S.M."/>
            <person name="Norton I."/>
            <person name="Everest G.J."/>
            <person name="Meyers P.R."/>
        </authorList>
    </citation>
    <scope>NUCLEOTIDE SEQUENCE [LARGE SCALE GENOMIC DNA]</scope>
    <source>
        <strain evidence="9 10">YM53</strain>
    </source>
</reference>
<dbReference type="HAMAP" id="MF_02065">
    <property type="entry name" value="MltG"/>
    <property type="match status" value="1"/>
</dbReference>
<dbReference type="Gene3D" id="3.30.1490.480">
    <property type="entry name" value="Endolytic murein transglycosylase"/>
    <property type="match status" value="1"/>
</dbReference>
<dbReference type="Proteomes" id="UP000293342">
    <property type="component" value="Unassembled WGS sequence"/>
</dbReference>
<comment type="similarity">
    <text evidence="7">Belongs to the transglycosylase MltG family.</text>
</comment>
<dbReference type="RefSeq" id="WP_131514863.1">
    <property type="nucleotide sequence ID" value="NZ_SJKD01000004.1"/>
</dbReference>
<organism evidence="9 10">
    <name type="scientific">Kribbella capetownensis</name>
    <dbReference type="NCBI Taxonomy" id="1572659"/>
    <lineage>
        <taxon>Bacteria</taxon>
        <taxon>Bacillati</taxon>
        <taxon>Actinomycetota</taxon>
        <taxon>Actinomycetes</taxon>
        <taxon>Propionibacteriales</taxon>
        <taxon>Kribbellaceae</taxon>
        <taxon>Kribbella</taxon>
    </lineage>
</organism>
<feature type="site" description="Important for catalytic activity" evidence="7">
    <location>
        <position position="272"/>
    </location>
</feature>
<keyword evidence="2 7" id="KW-0812">Transmembrane</keyword>
<evidence type="ECO:0000256" key="7">
    <source>
        <dbReference type="HAMAP-Rule" id="MF_02065"/>
    </source>
</evidence>
<dbReference type="GO" id="GO:0009252">
    <property type="term" value="P:peptidoglycan biosynthetic process"/>
    <property type="evidence" value="ECO:0007669"/>
    <property type="project" value="UniProtKB-UniRule"/>
</dbReference>
<gene>
    <name evidence="7 9" type="primary">mltG</name>
    <name evidence="9" type="ORF">E0H75_18700</name>
</gene>
<dbReference type="EMBL" id="SJKD01000004">
    <property type="protein sequence ID" value="TCC48620.1"/>
    <property type="molecule type" value="Genomic_DNA"/>
</dbReference>
<dbReference type="InterPro" id="IPR003770">
    <property type="entry name" value="MLTG-like"/>
</dbReference>
<dbReference type="PANTHER" id="PTHR30518:SF2">
    <property type="entry name" value="ENDOLYTIC MUREIN TRANSGLYCOSYLASE"/>
    <property type="match status" value="1"/>
</dbReference>
<dbReference type="AlphaFoldDB" id="A0A4R0JQ75"/>
<dbReference type="EC" id="4.2.2.29" evidence="7"/>
<evidence type="ECO:0000256" key="3">
    <source>
        <dbReference type="ARBA" id="ARBA00022989"/>
    </source>
</evidence>
<keyword evidence="5 7" id="KW-0456">Lyase</keyword>
<feature type="region of interest" description="Disordered" evidence="8">
    <location>
        <begin position="1"/>
        <end position="30"/>
    </location>
</feature>
<evidence type="ECO:0000256" key="8">
    <source>
        <dbReference type="SAM" id="MobiDB-lite"/>
    </source>
</evidence>
<comment type="subcellular location">
    <subcellularLocation>
        <location evidence="7">Cell membrane</location>
        <topology evidence="7">Single-pass membrane protein</topology>
    </subcellularLocation>
</comment>
<keyword evidence="10" id="KW-1185">Reference proteome</keyword>
<dbReference type="GO" id="GO:0005886">
    <property type="term" value="C:plasma membrane"/>
    <property type="evidence" value="ECO:0007669"/>
    <property type="project" value="UniProtKB-SubCell"/>
</dbReference>
<dbReference type="GO" id="GO:0008932">
    <property type="term" value="F:lytic endotransglycosylase activity"/>
    <property type="evidence" value="ECO:0007669"/>
    <property type="project" value="UniProtKB-UniRule"/>
</dbReference>
<dbReference type="OrthoDB" id="9814591at2"/>
<keyword evidence="6 7" id="KW-0961">Cell wall biogenesis/degradation</keyword>
<evidence type="ECO:0000256" key="2">
    <source>
        <dbReference type="ARBA" id="ARBA00022692"/>
    </source>
</evidence>
<dbReference type="GO" id="GO:0071555">
    <property type="term" value="P:cell wall organization"/>
    <property type="evidence" value="ECO:0007669"/>
    <property type="project" value="UniProtKB-KW"/>
</dbReference>
<comment type="function">
    <text evidence="7">Functions as a peptidoglycan terminase that cleaves nascent peptidoglycan strands endolytically to terminate their elongation.</text>
</comment>
<sequence length="397" mass="42824">MNRPSLDEDLNESEDLGSGLGLRPESRVERRANRRKARARRGFGCFAGLISLLVVGSLVAGAVIGFGKGKDALEQMFAAPDYTGEGTGSVVVEITQGQSSQSIADTLEKKGVVKSARAFERAARDDPRSRQVQAGTYTLHKEMSAKAALELMLNPAKSILITRISFRSGQTKAEVSDTLQKSKLKLPAGAAAAAMAKPAALGLPAYAKYNPEGFLYPGTYDIPKGATAYTILKLMTAQYAKNAAALDLVKTAQRKKLDPYQAVIVASIIGAETNRPQDYAKVARVIYNRLQAGKMLQMDSTIHYVVGRDGGVFTSSEQREIDSPYNTYKVKGLPPTPINSPTKDTLRAAINPAAGSWMYFTLVNLDTGETAFASSADEHLQNVKKLQTWCAAHKGRC</sequence>
<keyword evidence="1 7" id="KW-1003">Cell membrane</keyword>
<proteinExistence type="inferred from homology"/>
<feature type="transmembrane region" description="Helical" evidence="7">
    <location>
        <begin position="43"/>
        <end position="66"/>
    </location>
</feature>
<evidence type="ECO:0000256" key="5">
    <source>
        <dbReference type="ARBA" id="ARBA00023239"/>
    </source>
</evidence>
<evidence type="ECO:0000256" key="4">
    <source>
        <dbReference type="ARBA" id="ARBA00023136"/>
    </source>
</evidence>
<dbReference type="PANTHER" id="PTHR30518">
    <property type="entry name" value="ENDOLYTIC MUREIN TRANSGLYCOSYLASE"/>
    <property type="match status" value="1"/>
</dbReference>
<evidence type="ECO:0000313" key="9">
    <source>
        <dbReference type="EMBL" id="TCC48620.1"/>
    </source>
</evidence>
<protein>
    <recommendedName>
        <fullName evidence="7">Endolytic murein transglycosylase</fullName>
        <ecNumber evidence="7">4.2.2.29</ecNumber>
    </recommendedName>
    <alternativeName>
        <fullName evidence="7">Peptidoglycan lytic transglycosylase</fullName>
    </alternativeName>
    <alternativeName>
        <fullName evidence="7">Peptidoglycan polymerization terminase</fullName>
    </alternativeName>
</protein>
<dbReference type="CDD" id="cd08010">
    <property type="entry name" value="MltG_like"/>
    <property type="match status" value="1"/>
</dbReference>